<dbReference type="AlphaFoldDB" id="A0A022Q1D6"/>
<evidence type="ECO:0000256" key="3">
    <source>
        <dbReference type="SAM" id="MobiDB-lite"/>
    </source>
</evidence>
<evidence type="ECO:0000256" key="1">
    <source>
        <dbReference type="ARBA" id="ARBA00004370"/>
    </source>
</evidence>
<keyword evidence="4" id="KW-1133">Transmembrane helix</keyword>
<dbReference type="Proteomes" id="UP000030748">
    <property type="component" value="Unassembled WGS sequence"/>
</dbReference>
<accession>A0A022Q1D6</accession>
<evidence type="ECO:0000256" key="2">
    <source>
        <dbReference type="ARBA" id="ARBA00023136"/>
    </source>
</evidence>
<dbReference type="PANTHER" id="PTHR31234">
    <property type="entry name" value="LATE EMBRYOGENESIS ABUNDANT (LEA) HYDROXYPROLINE-RICH GLYCOPROTEIN FAMILY"/>
    <property type="match status" value="1"/>
</dbReference>
<evidence type="ECO:0008006" key="7">
    <source>
        <dbReference type="Google" id="ProtNLM"/>
    </source>
</evidence>
<keyword evidence="2 4" id="KW-0472">Membrane</keyword>
<dbReference type="eggNOG" id="ENOG502QWT6">
    <property type="taxonomic scope" value="Eukaryota"/>
</dbReference>
<dbReference type="EMBL" id="KI632284">
    <property type="protein sequence ID" value="EYU20355.1"/>
    <property type="molecule type" value="Genomic_DNA"/>
</dbReference>
<dbReference type="PANTHER" id="PTHR31234:SF6">
    <property type="entry name" value="LATE EMBRYOGENESIS ABUNDANT PROTEIN LEA-2 SUBGROUP DOMAIN-CONTAINING PROTEIN"/>
    <property type="match status" value="1"/>
</dbReference>
<dbReference type="GO" id="GO:0098542">
    <property type="term" value="P:defense response to other organism"/>
    <property type="evidence" value="ECO:0007669"/>
    <property type="project" value="InterPro"/>
</dbReference>
<evidence type="ECO:0000256" key="4">
    <source>
        <dbReference type="SAM" id="Phobius"/>
    </source>
</evidence>
<dbReference type="KEGG" id="egt:105977036"/>
<dbReference type="OrthoDB" id="777167at2759"/>
<comment type="subcellular location">
    <subcellularLocation>
        <location evidence="1">Membrane</location>
    </subcellularLocation>
</comment>
<dbReference type="STRING" id="4155.A0A022Q1D6"/>
<keyword evidence="4" id="KW-0812">Transmembrane</keyword>
<proteinExistence type="predicted"/>
<dbReference type="GO" id="GO:0016020">
    <property type="term" value="C:membrane"/>
    <property type="evidence" value="ECO:0007669"/>
    <property type="project" value="UniProtKB-SubCell"/>
</dbReference>
<evidence type="ECO:0000313" key="6">
    <source>
        <dbReference type="Proteomes" id="UP000030748"/>
    </source>
</evidence>
<organism evidence="5 6">
    <name type="scientific">Erythranthe guttata</name>
    <name type="common">Yellow monkey flower</name>
    <name type="synonym">Mimulus guttatus</name>
    <dbReference type="NCBI Taxonomy" id="4155"/>
    <lineage>
        <taxon>Eukaryota</taxon>
        <taxon>Viridiplantae</taxon>
        <taxon>Streptophyta</taxon>
        <taxon>Embryophyta</taxon>
        <taxon>Tracheophyta</taxon>
        <taxon>Spermatophyta</taxon>
        <taxon>Magnoliopsida</taxon>
        <taxon>eudicotyledons</taxon>
        <taxon>Gunneridae</taxon>
        <taxon>Pentapetalae</taxon>
        <taxon>asterids</taxon>
        <taxon>lamiids</taxon>
        <taxon>Lamiales</taxon>
        <taxon>Phrymaceae</taxon>
        <taxon>Erythranthe</taxon>
    </lineage>
</organism>
<dbReference type="OMA" id="IKILKWT"/>
<gene>
    <name evidence="5" type="ORF">MIMGU_mgv1a024843mg</name>
</gene>
<reference evidence="5 6" key="1">
    <citation type="journal article" date="2013" name="Proc. Natl. Acad. Sci. U.S.A.">
        <title>Fine-scale variation in meiotic recombination in Mimulus inferred from population shotgun sequencing.</title>
        <authorList>
            <person name="Hellsten U."/>
            <person name="Wright K.M."/>
            <person name="Jenkins J."/>
            <person name="Shu S."/>
            <person name="Yuan Y."/>
            <person name="Wessler S.R."/>
            <person name="Schmutz J."/>
            <person name="Willis J.H."/>
            <person name="Rokhsar D.S."/>
        </authorList>
    </citation>
    <scope>NUCLEOTIDE SEQUENCE [LARGE SCALE GENOMIC DNA]</scope>
    <source>
        <strain evidence="6">cv. DUN x IM62</strain>
    </source>
</reference>
<evidence type="ECO:0000313" key="5">
    <source>
        <dbReference type="EMBL" id="EYU20355.1"/>
    </source>
</evidence>
<sequence>MTDRVYPSTKQNGTAAHPTPAAAAAAAPIAANPNSNKAHLYNPTRHPYRPTPTSRHRRKDRSFSCRRCCCLSCFWSFLILIAILLLAAIVAAAFYALYHPHRPLFSVASLKISTFNITTTPSDDSTHITTKINVTLSTKNPNKKISFIYDQISIAVLSNSVKLSNGSFANFVSSPENITVIHAAMGLNSQLLDADSVNSLKSDLKKRNGLPLEIVLDTMVGVKMEKMKMKKIGIRVICDGIHGAVPKGKIVTPAAAVTSNAKCKVDLRIKILKWTF</sequence>
<protein>
    <recommendedName>
        <fullName evidence="7">Late embryogenesis abundant protein LEA-2 subgroup domain-containing protein</fullName>
    </recommendedName>
</protein>
<dbReference type="PhylomeDB" id="A0A022Q1D6"/>
<feature type="region of interest" description="Disordered" evidence="3">
    <location>
        <begin position="1"/>
        <end position="57"/>
    </location>
</feature>
<feature type="compositionally biased region" description="Low complexity" evidence="3">
    <location>
        <begin position="15"/>
        <end position="38"/>
    </location>
</feature>
<keyword evidence="6" id="KW-1185">Reference proteome</keyword>
<dbReference type="InterPro" id="IPR044839">
    <property type="entry name" value="NDR1-like"/>
</dbReference>
<feature type="transmembrane region" description="Helical" evidence="4">
    <location>
        <begin position="74"/>
        <end position="98"/>
    </location>
</feature>
<name>A0A022Q1D6_ERYGU</name>